<proteinExistence type="predicted"/>
<accession>H2XLB4</accession>
<dbReference type="InParanoid" id="H2XLB4"/>
<name>H2XLB4_CIOIN</name>
<reference evidence="1" key="4">
    <citation type="submission" date="2025-09" db="UniProtKB">
        <authorList>
            <consortium name="Ensembl"/>
        </authorList>
    </citation>
    <scope>IDENTIFICATION</scope>
</reference>
<dbReference type="EMBL" id="EAAA01000077">
    <property type="status" value="NOT_ANNOTATED_CDS"/>
    <property type="molecule type" value="Genomic_DNA"/>
</dbReference>
<organism evidence="1 2">
    <name type="scientific">Ciona intestinalis</name>
    <name type="common">Transparent sea squirt</name>
    <name type="synonym">Ascidia intestinalis</name>
    <dbReference type="NCBI Taxonomy" id="7719"/>
    <lineage>
        <taxon>Eukaryota</taxon>
        <taxon>Metazoa</taxon>
        <taxon>Chordata</taxon>
        <taxon>Tunicata</taxon>
        <taxon>Ascidiacea</taxon>
        <taxon>Phlebobranchia</taxon>
        <taxon>Cionidae</taxon>
        <taxon>Ciona</taxon>
    </lineage>
</organism>
<sequence length="90" mass="10518">RDEKLLRSPFRLNLHKAPITAPCIPTTHQRTNLKKTIFCRNTSKYGNPEIQHVHFNHNVLFGNLLIQTYNNIRNDNSCTMKIYIIQSPSK</sequence>
<evidence type="ECO:0000313" key="2">
    <source>
        <dbReference type="Proteomes" id="UP000008144"/>
    </source>
</evidence>
<dbReference type="HOGENOM" id="CLU_2446252_0_0_1"/>
<keyword evidence="2" id="KW-1185">Reference proteome</keyword>
<evidence type="ECO:0000313" key="1">
    <source>
        <dbReference type="Ensembl" id="ENSCINP00000030446.1"/>
    </source>
</evidence>
<protein>
    <submittedName>
        <fullName evidence="1">Uncharacterized protein</fullName>
    </submittedName>
</protein>
<dbReference type="AlphaFoldDB" id="H2XLB4"/>
<reference evidence="1" key="2">
    <citation type="journal article" date="2008" name="Genome Biol.">
        <title>Improved genome assembly and evidence-based global gene model set for the chordate Ciona intestinalis: new insight into intron and operon populations.</title>
        <authorList>
            <person name="Satou Y."/>
            <person name="Mineta K."/>
            <person name="Ogasawara M."/>
            <person name="Sasakura Y."/>
            <person name="Shoguchi E."/>
            <person name="Ueno K."/>
            <person name="Yamada L."/>
            <person name="Matsumoto J."/>
            <person name="Wasserscheid J."/>
            <person name="Dewar K."/>
            <person name="Wiley G.B."/>
            <person name="Macmil S.L."/>
            <person name="Roe B.A."/>
            <person name="Zeller R.W."/>
            <person name="Hastings K.E."/>
            <person name="Lemaire P."/>
            <person name="Lindquist E."/>
            <person name="Endo T."/>
            <person name="Hotta K."/>
            <person name="Inaba K."/>
        </authorList>
    </citation>
    <scope>NUCLEOTIDE SEQUENCE [LARGE SCALE GENOMIC DNA]</scope>
    <source>
        <strain evidence="1">wild type</strain>
    </source>
</reference>
<reference evidence="2" key="1">
    <citation type="journal article" date="2002" name="Science">
        <title>The draft genome of Ciona intestinalis: insights into chordate and vertebrate origins.</title>
        <authorList>
            <person name="Dehal P."/>
            <person name="Satou Y."/>
            <person name="Campbell R.K."/>
            <person name="Chapman J."/>
            <person name="Degnan B."/>
            <person name="De Tomaso A."/>
            <person name="Davidson B."/>
            <person name="Di Gregorio A."/>
            <person name="Gelpke M."/>
            <person name="Goodstein D.M."/>
            <person name="Harafuji N."/>
            <person name="Hastings K.E."/>
            <person name="Ho I."/>
            <person name="Hotta K."/>
            <person name="Huang W."/>
            <person name="Kawashima T."/>
            <person name="Lemaire P."/>
            <person name="Martinez D."/>
            <person name="Meinertzhagen I.A."/>
            <person name="Necula S."/>
            <person name="Nonaka M."/>
            <person name="Putnam N."/>
            <person name="Rash S."/>
            <person name="Saiga H."/>
            <person name="Satake M."/>
            <person name="Terry A."/>
            <person name="Yamada L."/>
            <person name="Wang H.G."/>
            <person name="Awazu S."/>
            <person name="Azumi K."/>
            <person name="Boore J."/>
            <person name="Branno M."/>
            <person name="Chin-Bow S."/>
            <person name="DeSantis R."/>
            <person name="Doyle S."/>
            <person name="Francino P."/>
            <person name="Keys D.N."/>
            <person name="Haga S."/>
            <person name="Hayashi H."/>
            <person name="Hino K."/>
            <person name="Imai K.S."/>
            <person name="Inaba K."/>
            <person name="Kano S."/>
            <person name="Kobayashi K."/>
            <person name="Kobayashi M."/>
            <person name="Lee B.I."/>
            <person name="Makabe K.W."/>
            <person name="Manohar C."/>
            <person name="Matassi G."/>
            <person name="Medina M."/>
            <person name="Mochizuki Y."/>
            <person name="Mount S."/>
            <person name="Morishita T."/>
            <person name="Miura S."/>
            <person name="Nakayama A."/>
            <person name="Nishizaka S."/>
            <person name="Nomoto H."/>
            <person name="Ohta F."/>
            <person name="Oishi K."/>
            <person name="Rigoutsos I."/>
            <person name="Sano M."/>
            <person name="Sasaki A."/>
            <person name="Sasakura Y."/>
            <person name="Shoguchi E."/>
            <person name="Shin-i T."/>
            <person name="Spagnuolo A."/>
            <person name="Stainier D."/>
            <person name="Suzuki M.M."/>
            <person name="Tassy O."/>
            <person name="Takatori N."/>
            <person name="Tokuoka M."/>
            <person name="Yagi K."/>
            <person name="Yoshizaki F."/>
            <person name="Wada S."/>
            <person name="Zhang C."/>
            <person name="Hyatt P.D."/>
            <person name="Larimer F."/>
            <person name="Detter C."/>
            <person name="Doggett N."/>
            <person name="Glavina T."/>
            <person name="Hawkins T."/>
            <person name="Richardson P."/>
            <person name="Lucas S."/>
            <person name="Kohara Y."/>
            <person name="Levine M."/>
            <person name="Satoh N."/>
            <person name="Rokhsar D.S."/>
        </authorList>
    </citation>
    <scope>NUCLEOTIDE SEQUENCE [LARGE SCALE GENOMIC DNA]</scope>
</reference>
<dbReference type="Proteomes" id="UP000008144">
    <property type="component" value="Chromosome 1"/>
</dbReference>
<dbReference type="Ensembl" id="ENSCINT00000033804.1">
    <property type="protein sequence ID" value="ENSCINP00000030446.1"/>
    <property type="gene ID" value="ENSCING00000023319.1"/>
</dbReference>
<reference evidence="1" key="3">
    <citation type="submission" date="2025-08" db="UniProtKB">
        <authorList>
            <consortium name="Ensembl"/>
        </authorList>
    </citation>
    <scope>IDENTIFICATION</scope>
</reference>